<feature type="repeat" description="ANK" evidence="3">
    <location>
        <begin position="111"/>
        <end position="144"/>
    </location>
</feature>
<dbReference type="PRINTS" id="PR01415">
    <property type="entry name" value="ANKYRIN"/>
</dbReference>
<proteinExistence type="predicted"/>
<keyword evidence="1" id="KW-0677">Repeat</keyword>
<dbReference type="PROSITE" id="PS50088">
    <property type="entry name" value="ANK_REPEAT"/>
    <property type="match status" value="7"/>
</dbReference>
<dbReference type="InterPro" id="IPR002110">
    <property type="entry name" value="Ankyrin_rpt"/>
</dbReference>
<dbReference type="Pfam" id="PF12796">
    <property type="entry name" value="Ank_2"/>
    <property type="match status" value="3"/>
</dbReference>
<evidence type="ECO:0000313" key="7">
    <source>
        <dbReference type="EMBL" id="CAF3797115.1"/>
    </source>
</evidence>
<dbReference type="EMBL" id="CAJNOT010000815">
    <property type="protein sequence ID" value="CAF1086681.1"/>
    <property type="molecule type" value="Genomic_DNA"/>
</dbReference>
<feature type="region of interest" description="Disordered" evidence="4">
    <location>
        <begin position="1"/>
        <end position="31"/>
    </location>
</feature>
<organism evidence="5 8">
    <name type="scientific">Rotaria sordida</name>
    <dbReference type="NCBI Taxonomy" id="392033"/>
    <lineage>
        <taxon>Eukaryota</taxon>
        <taxon>Metazoa</taxon>
        <taxon>Spiralia</taxon>
        <taxon>Gnathifera</taxon>
        <taxon>Rotifera</taxon>
        <taxon>Eurotatoria</taxon>
        <taxon>Bdelloidea</taxon>
        <taxon>Philodinida</taxon>
        <taxon>Philodinidae</taxon>
        <taxon>Rotaria</taxon>
    </lineage>
</organism>
<evidence type="ECO:0008006" key="9">
    <source>
        <dbReference type="Google" id="ProtNLM"/>
    </source>
</evidence>
<dbReference type="SMART" id="SM00248">
    <property type="entry name" value="ANK"/>
    <property type="match status" value="9"/>
</dbReference>
<dbReference type="PANTHER" id="PTHR24198:SF165">
    <property type="entry name" value="ANKYRIN REPEAT-CONTAINING PROTEIN-RELATED"/>
    <property type="match status" value="1"/>
</dbReference>
<feature type="repeat" description="ANK" evidence="3">
    <location>
        <begin position="243"/>
        <end position="275"/>
    </location>
</feature>
<dbReference type="SUPFAM" id="SSF48403">
    <property type="entry name" value="Ankyrin repeat"/>
    <property type="match status" value="2"/>
</dbReference>
<dbReference type="InterPro" id="IPR036770">
    <property type="entry name" value="Ankyrin_rpt-contain_sf"/>
</dbReference>
<dbReference type="Proteomes" id="UP000663864">
    <property type="component" value="Unassembled WGS sequence"/>
</dbReference>
<evidence type="ECO:0000313" key="5">
    <source>
        <dbReference type="EMBL" id="CAF1044105.1"/>
    </source>
</evidence>
<feature type="repeat" description="ANK" evidence="3">
    <location>
        <begin position="309"/>
        <end position="341"/>
    </location>
</feature>
<evidence type="ECO:0000313" key="6">
    <source>
        <dbReference type="EMBL" id="CAF1086681.1"/>
    </source>
</evidence>
<dbReference type="AlphaFoldDB" id="A0A814JV52"/>
<dbReference type="EMBL" id="CAJOAX010002451">
    <property type="protein sequence ID" value="CAF3797115.1"/>
    <property type="molecule type" value="Genomic_DNA"/>
</dbReference>
<reference evidence="5" key="1">
    <citation type="submission" date="2021-02" db="EMBL/GenBank/DDBJ databases">
        <authorList>
            <person name="Nowell W R."/>
        </authorList>
    </citation>
    <scope>NUCLEOTIDE SEQUENCE</scope>
</reference>
<feature type="repeat" description="ANK" evidence="3">
    <location>
        <begin position="342"/>
        <end position="375"/>
    </location>
</feature>
<dbReference type="Gene3D" id="1.25.40.20">
    <property type="entry name" value="Ankyrin repeat-containing domain"/>
    <property type="match status" value="3"/>
</dbReference>
<dbReference type="Proteomes" id="UP000663823">
    <property type="component" value="Unassembled WGS sequence"/>
</dbReference>
<feature type="repeat" description="ANK" evidence="3">
    <location>
        <begin position="206"/>
        <end position="238"/>
    </location>
</feature>
<keyword evidence="2 3" id="KW-0040">ANK repeat</keyword>
<dbReference type="Pfam" id="PF00023">
    <property type="entry name" value="Ank"/>
    <property type="match status" value="1"/>
</dbReference>
<comment type="caution">
    <text evidence="5">The sequence shown here is derived from an EMBL/GenBank/DDBJ whole genome shotgun (WGS) entry which is preliminary data.</text>
</comment>
<feature type="repeat" description="ANK" evidence="3">
    <location>
        <begin position="78"/>
        <end position="110"/>
    </location>
</feature>
<feature type="repeat" description="ANK" evidence="3">
    <location>
        <begin position="276"/>
        <end position="308"/>
    </location>
</feature>
<dbReference type="PROSITE" id="PS50297">
    <property type="entry name" value="ANK_REP_REGION"/>
    <property type="match status" value="4"/>
</dbReference>
<dbReference type="EMBL" id="CAJNOO010000836">
    <property type="protein sequence ID" value="CAF1044105.1"/>
    <property type="molecule type" value="Genomic_DNA"/>
</dbReference>
<dbReference type="OrthoDB" id="6084525at2759"/>
<evidence type="ECO:0000313" key="8">
    <source>
        <dbReference type="Proteomes" id="UP000663882"/>
    </source>
</evidence>
<evidence type="ECO:0000256" key="2">
    <source>
        <dbReference type="ARBA" id="ARBA00023043"/>
    </source>
</evidence>
<gene>
    <name evidence="7" type="ORF">OTI717_LOCUS18060</name>
    <name evidence="5" type="ORF">RFH988_LOCUS16375</name>
    <name evidence="6" type="ORF">ZHD862_LOCUS16869</name>
</gene>
<protein>
    <recommendedName>
        <fullName evidence="9">Ankyrin repeat protein</fullName>
    </recommendedName>
</protein>
<accession>A0A814JV52</accession>
<evidence type="ECO:0000256" key="1">
    <source>
        <dbReference type="ARBA" id="ARBA00022737"/>
    </source>
</evidence>
<name>A0A814JV52_9BILA</name>
<dbReference type="Proteomes" id="UP000663882">
    <property type="component" value="Unassembled WGS sequence"/>
</dbReference>
<evidence type="ECO:0000256" key="3">
    <source>
        <dbReference type="PROSITE-ProRule" id="PRU00023"/>
    </source>
</evidence>
<sequence>MSFDQIRQNLPEESSESIVQRTNNTANGTTPFSMFLPTSHRQIERNDWKTYIKCVRNNNINCVNQYIKCGGDLNYPIEPQGAIHCAVFYNYMEMLKLLLEAGINVNQQDEDGDTALHYAVGQTKNIECIDLLLHYGACPFIKNYSSNEETPIDLAIRQNHKEIIELLTENIDLTKRLCKAAENGDTDLVHILLTTTKVKINGISHEFVNPLHEASLAGHLSVVKYLIQCNANINAKTTSESTRYNTPMHCAATKGHLDIVKYLLEKGAEKEIININKHTPLLCAIIMERTNVAEYLIRSGCNVMARDSVRKTPLHWASFFGLNDIVLLLLEHGADINALADFGQPPLHCAVGYPFHTETIILLIEKGANVSLKNEMGLTILDYCHNNNPNDIDLIQFIKRHGG</sequence>
<evidence type="ECO:0000256" key="4">
    <source>
        <dbReference type="SAM" id="MobiDB-lite"/>
    </source>
</evidence>
<dbReference type="PANTHER" id="PTHR24198">
    <property type="entry name" value="ANKYRIN REPEAT AND PROTEIN KINASE DOMAIN-CONTAINING PROTEIN"/>
    <property type="match status" value="1"/>
</dbReference>